<keyword evidence="1" id="KW-0812">Transmembrane</keyword>
<protein>
    <submittedName>
        <fullName evidence="2">Uncharacterized protein</fullName>
    </submittedName>
</protein>
<reference evidence="2" key="1">
    <citation type="submission" date="2019-08" db="EMBL/GenBank/DDBJ databases">
        <authorList>
            <person name="Kucharzyk K."/>
            <person name="Murdoch R.W."/>
            <person name="Higgins S."/>
            <person name="Loffler F."/>
        </authorList>
    </citation>
    <scope>NUCLEOTIDE SEQUENCE</scope>
</reference>
<keyword evidence="1" id="KW-1133">Transmembrane helix</keyword>
<sequence>MAVVAQVEGQKIRLVAGKPRRHEDQVLIHSKMHQCPLLELEDQFARIAILLVLLLGILHRLAGKRIFQLRRHQRQTVQEQDQIEAPGMRFAIEKLPGYGQPVLFDQIQRLRIHPVVRRKHRHAQLLAVTLEALTQDLEHALGVQLLDQMIEHHLARLGAMNRVQALPRLGLRHRDELQHQHRVQRPQPVVTISGRAFAVIDEAITAH</sequence>
<keyword evidence="1" id="KW-0472">Membrane</keyword>
<evidence type="ECO:0000256" key="1">
    <source>
        <dbReference type="SAM" id="Phobius"/>
    </source>
</evidence>
<name>A0A645H714_9ZZZZ</name>
<dbReference type="AlphaFoldDB" id="A0A645H714"/>
<comment type="caution">
    <text evidence="2">The sequence shown here is derived from an EMBL/GenBank/DDBJ whole genome shotgun (WGS) entry which is preliminary data.</text>
</comment>
<gene>
    <name evidence="2" type="ORF">SDC9_182321</name>
</gene>
<accession>A0A645H714</accession>
<evidence type="ECO:0000313" key="2">
    <source>
        <dbReference type="EMBL" id="MPN34827.1"/>
    </source>
</evidence>
<feature type="transmembrane region" description="Helical" evidence="1">
    <location>
        <begin position="44"/>
        <end position="62"/>
    </location>
</feature>
<proteinExistence type="predicted"/>
<dbReference type="EMBL" id="VSSQ01088068">
    <property type="protein sequence ID" value="MPN34827.1"/>
    <property type="molecule type" value="Genomic_DNA"/>
</dbReference>
<organism evidence="2">
    <name type="scientific">bioreactor metagenome</name>
    <dbReference type="NCBI Taxonomy" id="1076179"/>
    <lineage>
        <taxon>unclassified sequences</taxon>
        <taxon>metagenomes</taxon>
        <taxon>ecological metagenomes</taxon>
    </lineage>
</organism>